<comment type="caution">
    <text evidence="1">The sequence shown here is derived from an EMBL/GenBank/DDBJ whole genome shotgun (WGS) entry which is preliminary data.</text>
</comment>
<reference evidence="2" key="1">
    <citation type="journal article" date="2023" name="G3 (Bethesda)">
        <title>Genome assembly and association tests identify interacting loci associated with vigor, precocity, and sex in interspecific pistachio rootstocks.</title>
        <authorList>
            <person name="Palmer W."/>
            <person name="Jacygrad E."/>
            <person name="Sagayaradj S."/>
            <person name="Cavanaugh K."/>
            <person name="Han R."/>
            <person name="Bertier L."/>
            <person name="Beede B."/>
            <person name="Kafkas S."/>
            <person name="Golino D."/>
            <person name="Preece J."/>
            <person name="Michelmore R."/>
        </authorList>
    </citation>
    <scope>NUCLEOTIDE SEQUENCE [LARGE SCALE GENOMIC DNA]</scope>
</reference>
<accession>A0ACC1ADC4</accession>
<gene>
    <name evidence="1" type="ORF">Patl1_30087</name>
</gene>
<evidence type="ECO:0000313" key="2">
    <source>
        <dbReference type="Proteomes" id="UP001164250"/>
    </source>
</evidence>
<keyword evidence="2" id="KW-1185">Reference proteome</keyword>
<dbReference type="Proteomes" id="UP001164250">
    <property type="component" value="Chromosome 11"/>
</dbReference>
<name>A0ACC1ADC4_9ROSI</name>
<dbReference type="EMBL" id="CM047907">
    <property type="protein sequence ID" value="KAJ0084254.1"/>
    <property type="molecule type" value="Genomic_DNA"/>
</dbReference>
<proteinExistence type="predicted"/>
<evidence type="ECO:0000313" key="1">
    <source>
        <dbReference type="EMBL" id="KAJ0084254.1"/>
    </source>
</evidence>
<organism evidence="1 2">
    <name type="scientific">Pistacia atlantica</name>
    <dbReference type="NCBI Taxonomy" id="434234"/>
    <lineage>
        <taxon>Eukaryota</taxon>
        <taxon>Viridiplantae</taxon>
        <taxon>Streptophyta</taxon>
        <taxon>Embryophyta</taxon>
        <taxon>Tracheophyta</taxon>
        <taxon>Spermatophyta</taxon>
        <taxon>Magnoliopsida</taxon>
        <taxon>eudicotyledons</taxon>
        <taxon>Gunneridae</taxon>
        <taxon>Pentapetalae</taxon>
        <taxon>rosids</taxon>
        <taxon>malvids</taxon>
        <taxon>Sapindales</taxon>
        <taxon>Anacardiaceae</taxon>
        <taxon>Pistacia</taxon>
    </lineage>
</organism>
<sequence length="695" mass="78628">MVMTWLVNSMTEEISANYLCYSTAKELWDNVTEMYSDLGNQSQVYELTLRLGEICQGEDSVTKYFNSLKRIWQDLDLFNYKKIVDTSQIFKFLVGLNVEYDEVRGRIIGRNSLPPIGEVFAEVRREESRRHVMLGKKTASSTASMEGSALAIPKAQVSSRTSQNQHAEDKNNLQCDYCGKPRHTREKCWKLHGKTPNGKGKKSGEHSTPTTNEAESSPFSKEQLSHLLKLLKSCSSSNAPIGSMAQTGSNSLALFVLGSTTPWIIDSGASDHMTSCSQLFDSYYPCSGSEKIRIADGSFSPIAGKGNIKISEKISLKSVLHVPKLACNLLSVSKLSKDSDYSILFSPFNCVFQDRNSGKTIGTAREINGLYYYDGTGSGNKTAHGLGSTSSSFVYDQVMLWHKRLGHPTFQYLKSLFPELFKGIDCSKLHCEACHLAKSHRVAFPIKPYSASKPFYLLHSDVWGPSKVNTLSGKKWFVTFIDDHTRVCWVYLLEKKSKVEQRFKDFFHMVENQFQTKIGILRTDNGTEYFNKYLRTFILEKGILHQSTCRDTPQQNGIAERKNRHLLEVARALMFSMNVPKYLWGNALLTSCYLINRIPSRVLKFQTPLQASKNCFSTSKITADLPLKVFGCVCYVHVPNVFRSKLDPKAEKCVFIGYASNKHGYKCFNPVTKKFFESMDVRFVEDHSFFQKNLL</sequence>
<protein>
    <submittedName>
        <fullName evidence="1">Uncharacterized protein</fullName>
    </submittedName>
</protein>